<accession>A0AB40CHJ5</accession>
<feature type="domain" description="DNA2/NAM7 helicase-like C-terminal" evidence="6">
    <location>
        <begin position="173"/>
        <end position="369"/>
    </location>
</feature>
<evidence type="ECO:0000259" key="6">
    <source>
        <dbReference type="Pfam" id="PF13087"/>
    </source>
</evidence>
<evidence type="ECO:0000256" key="1">
    <source>
        <dbReference type="ARBA" id="ARBA00022741"/>
    </source>
</evidence>
<dbReference type="InterPro" id="IPR041679">
    <property type="entry name" value="DNA2/NAM7-like_C"/>
</dbReference>
<dbReference type="AlphaFoldDB" id="A0AB40CHJ5"/>
<dbReference type="GeneID" id="120276237"/>
<evidence type="ECO:0000256" key="2">
    <source>
        <dbReference type="ARBA" id="ARBA00022801"/>
    </source>
</evidence>
<dbReference type="GO" id="GO:0005694">
    <property type="term" value="C:chromosome"/>
    <property type="evidence" value="ECO:0007669"/>
    <property type="project" value="UniProtKB-ARBA"/>
</dbReference>
<dbReference type="FunFam" id="3.40.50.300:FF:000326">
    <property type="entry name" value="P-loop containing nucleoside triphosphate hydrolase"/>
    <property type="match status" value="1"/>
</dbReference>
<dbReference type="CDD" id="cd18808">
    <property type="entry name" value="SF1_C_Upf1"/>
    <property type="match status" value="1"/>
</dbReference>
<dbReference type="Proteomes" id="UP001515500">
    <property type="component" value="Chromosome 14"/>
</dbReference>
<keyword evidence="4" id="KW-0067">ATP-binding</keyword>
<keyword evidence="1" id="KW-0547">Nucleotide-binding</keyword>
<dbReference type="InterPro" id="IPR045055">
    <property type="entry name" value="DNA2/NAM7-like"/>
</dbReference>
<dbReference type="SUPFAM" id="SSF52540">
    <property type="entry name" value="P-loop containing nucleoside triphosphate hydrolases"/>
    <property type="match status" value="1"/>
</dbReference>
<evidence type="ECO:0000313" key="7">
    <source>
        <dbReference type="Proteomes" id="UP001515500"/>
    </source>
</evidence>
<evidence type="ECO:0000313" key="8">
    <source>
        <dbReference type="RefSeq" id="XP_039138894.1"/>
    </source>
</evidence>
<dbReference type="Pfam" id="PF13087">
    <property type="entry name" value="AAA_12"/>
    <property type="match status" value="1"/>
</dbReference>
<keyword evidence="2" id="KW-0378">Hydrolase</keyword>
<evidence type="ECO:0000259" key="5">
    <source>
        <dbReference type="Pfam" id="PF13086"/>
    </source>
</evidence>
<dbReference type="PANTHER" id="PTHR10887">
    <property type="entry name" value="DNA2/NAM7 HELICASE FAMILY"/>
    <property type="match status" value="1"/>
</dbReference>
<dbReference type="Gene3D" id="3.40.50.300">
    <property type="entry name" value="P-loop containing nucleotide triphosphate hydrolases"/>
    <property type="match status" value="2"/>
</dbReference>
<evidence type="ECO:0000256" key="4">
    <source>
        <dbReference type="ARBA" id="ARBA00022840"/>
    </source>
</evidence>
<reference evidence="8" key="1">
    <citation type="submission" date="2025-08" db="UniProtKB">
        <authorList>
            <consortium name="RefSeq"/>
        </authorList>
    </citation>
    <scope>IDENTIFICATION</scope>
</reference>
<name>A0AB40CHJ5_DIOCR</name>
<dbReference type="Pfam" id="PF13086">
    <property type="entry name" value="AAA_11"/>
    <property type="match status" value="1"/>
</dbReference>
<protein>
    <submittedName>
        <fullName evidence="8">Probable helicase MAGATAMA 3</fullName>
    </submittedName>
</protein>
<dbReference type="GO" id="GO:0005524">
    <property type="term" value="F:ATP binding"/>
    <property type="evidence" value="ECO:0007669"/>
    <property type="project" value="UniProtKB-KW"/>
</dbReference>
<keyword evidence="3 8" id="KW-0347">Helicase</keyword>
<dbReference type="PANTHER" id="PTHR10887:SF515">
    <property type="entry name" value="P-LOOP CONTAINING NUCLEOSIDE TRIPHOSPHATE HYDROLASES SUPERFAMILY PROTEIN"/>
    <property type="match status" value="1"/>
</dbReference>
<dbReference type="InterPro" id="IPR041677">
    <property type="entry name" value="DNA2/NAM7_AAA_11"/>
</dbReference>
<keyword evidence="7" id="KW-1185">Reference proteome</keyword>
<dbReference type="InterPro" id="IPR027417">
    <property type="entry name" value="P-loop_NTPase"/>
</dbReference>
<proteinExistence type="predicted"/>
<dbReference type="GO" id="GO:0004386">
    <property type="term" value="F:helicase activity"/>
    <property type="evidence" value="ECO:0007669"/>
    <property type="project" value="UniProtKB-KW"/>
</dbReference>
<sequence>MHLPSASFSKKISEDIVLLLDLLQEFDTLLRRGVTSSDLEEAFKSADHAVDESIKNSTASTLQKIRVNCLEVLYRLQEGLHLPNLCSSKDIREFCLKNALLLFSTASSSSKLYYVENMRALDVLVIDEAAQLKECETLIPLQLSGIRHIILIGDECQLPALVKSKVSENALFGRSLFERLVSLGYEKQLLNVQYRMHPSISRFPNANFYDNQISDGPNVIDKKHTRCFLPGPMFAPYAFINVEFGEEASNKSEYSKKNLVEAAVISEIISRLFNECKRTNERVSIGVICPYSAQVFAIKDKLDRAYNMRDCFSVRVNSVDGFQGSEEDIIIFSTVRSNSDGSVGFLSNVQRTNVALTRARHCLWIIGNAATLTSSGTVWSKLVRDAKNRGCFFNAQKDRGIMDVIIKNLPEIDQLADLVDIDSLNISGVQAGS</sequence>
<dbReference type="RefSeq" id="XP_039138894.1">
    <property type="nucleotide sequence ID" value="XM_039282960.1"/>
</dbReference>
<feature type="domain" description="DNA2/NAM7 helicase helicase" evidence="5">
    <location>
        <begin position="89"/>
        <end position="165"/>
    </location>
</feature>
<gene>
    <name evidence="8" type="primary">LOC120276237</name>
</gene>
<dbReference type="GO" id="GO:0016787">
    <property type="term" value="F:hydrolase activity"/>
    <property type="evidence" value="ECO:0007669"/>
    <property type="project" value="UniProtKB-KW"/>
</dbReference>
<organism evidence="7 8">
    <name type="scientific">Dioscorea cayennensis subsp. rotundata</name>
    <name type="common">White Guinea yam</name>
    <name type="synonym">Dioscorea rotundata</name>
    <dbReference type="NCBI Taxonomy" id="55577"/>
    <lineage>
        <taxon>Eukaryota</taxon>
        <taxon>Viridiplantae</taxon>
        <taxon>Streptophyta</taxon>
        <taxon>Embryophyta</taxon>
        <taxon>Tracheophyta</taxon>
        <taxon>Spermatophyta</taxon>
        <taxon>Magnoliopsida</taxon>
        <taxon>Liliopsida</taxon>
        <taxon>Dioscoreales</taxon>
        <taxon>Dioscoreaceae</taxon>
        <taxon>Dioscorea</taxon>
    </lineage>
</organism>
<dbReference type="InterPro" id="IPR047187">
    <property type="entry name" value="SF1_C_Upf1"/>
</dbReference>
<evidence type="ECO:0000256" key="3">
    <source>
        <dbReference type="ARBA" id="ARBA00022806"/>
    </source>
</evidence>